<accession>A0A4V2L4D4</accession>
<dbReference type="InterPro" id="IPR030906">
    <property type="entry name" value="Surf_polysacc"/>
</dbReference>
<evidence type="ECO:0000313" key="2">
    <source>
        <dbReference type="Proteomes" id="UP000293300"/>
    </source>
</evidence>
<dbReference type="RefSeq" id="WP_131476657.1">
    <property type="nucleotide sequence ID" value="NZ_SJPE01000014.1"/>
</dbReference>
<dbReference type="NCBIfam" id="TIGR04396">
    <property type="entry name" value="surf_polysacc"/>
    <property type="match status" value="1"/>
</dbReference>
<dbReference type="Gene3D" id="3.40.50.12580">
    <property type="match status" value="1"/>
</dbReference>
<proteinExistence type="predicted"/>
<protein>
    <recommendedName>
        <fullName evidence="3">Surface carbohydrate biosynthesis protein</fullName>
    </recommendedName>
</protein>
<gene>
    <name evidence="1" type="ORF">EZL74_10945</name>
</gene>
<keyword evidence="2" id="KW-1185">Reference proteome</keyword>
<dbReference type="Proteomes" id="UP000293300">
    <property type="component" value="Unassembled WGS sequence"/>
</dbReference>
<dbReference type="EMBL" id="SJPE01000014">
    <property type="protein sequence ID" value="TBX66358.1"/>
    <property type="molecule type" value="Genomic_DNA"/>
</dbReference>
<comment type="caution">
    <text evidence="1">The sequence shown here is derived from an EMBL/GenBank/DDBJ whole genome shotgun (WGS) entry which is preliminary data.</text>
</comment>
<dbReference type="OrthoDB" id="5430637at2"/>
<sequence length="455" mass="52834">MNILLPIETINREIDFKIVLAGFLSNQGHKVYIGQHEFLMKLVPKIPHGGLYIGKNIFNKRSDLEKGEKYHLLKKYNFDVIYLHEEGAVFPGKEADWIRILKSQYNTDFFDENDKICVWGDFQKRIDEARRPKSSVITTGHPRFDLCKEKWHSLYFSKVEILKKAYGNFVLINGNYGMANHGLGLEHVFSEKGDYNVADETQRLKRVNFFCHSSKKMIDLVCLTHELAVKFPKLNFVFRPHPSENHQYYKTVFVGVNNIFVSHDGPILPWIIASKAIIHDGCTTAIEATLANKLVINFETHVNQDYDVWLPNQMGVKANGINEVVSYLNNMEANENAPVRQLESQLANQLLYNFNEDSFESLLKVINELITEKEQHTQNKNISSAFIQKVYFTEMLKTKLYLMLKPHKRKNIEYHKTKFYGFNEGELAEKIKMVSAILGKKINHKFHNSKLIEIE</sequence>
<organism evidence="1 2">
    <name type="scientific">Flavobacterium silvisoli</name>
    <dbReference type="NCBI Taxonomy" id="2529433"/>
    <lineage>
        <taxon>Bacteria</taxon>
        <taxon>Pseudomonadati</taxon>
        <taxon>Bacteroidota</taxon>
        <taxon>Flavobacteriia</taxon>
        <taxon>Flavobacteriales</taxon>
        <taxon>Flavobacteriaceae</taxon>
        <taxon>Flavobacterium</taxon>
    </lineage>
</organism>
<name>A0A4V2L4D4_9FLAO</name>
<reference evidence="1 2" key="1">
    <citation type="submission" date="2019-02" db="EMBL/GenBank/DDBJ databases">
        <title>Flavobacterium sp. RD-2-33 isolated from forest soil.</title>
        <authorList>
            <person name="Chaudhary D.K."/>
        </authorList>
    </citation>
    <scope>NUCLEOTIDE SEQUENCE [LARGE SCALE GENOMIC DNA]</scope>
    <source>
        <strain evidence="1 2">RD-2-33</strain>
    </source>
</reference>
<evidence type="ECO:0000313" key="1">
    <source>
        <dbReference type="EMBL" id="TBX66358.1"/>
    </source>
</evidence>
<dbReference type="AlphaFoldDB" id="A0A4V2L4D4"/>
<evidence type="ECO:0008006" key="3">
    <source>
        <dbReference type="Google" id="ProtNLM"/>
    </source>
</evidence>
<dbReference type="InterPro" id="IPR043148">
    <property type="entry name" value="TagF_C"/>
</dbReference>